<dbReference type="RefSeq" id="WP_255065100.1">
    <property type="nucleotide sequence ID" value="NZ_JANDBD010000020.1"/>
</dbReference>
<dbReference type="InterPro" id="IPR029016">
    <property type="entry name" value="GAF-like_dom_sf"/>
</dbReference>
<keyword evidence="1" id="KW-0805">Transcription regulation</keyword>
<protein>
    <submittedName>
        <fullName evidence="4">GAF and ANTAR domain-containing protein</fullName>
    </submittedName>
</protein>
<dbReference type="Gene3D" id="3.30.450.40">
    <property type="match status" value="1"/>
</dbReference>
<reference evidence="4 5" key="1">
    <citation type="submission" date="2022-06" db="EMBL/GenBank/DDBJ databases">
        <title>Mycolicibacterium sp. CAU 1645 isolated from seawater.</title>
        <authorList>
            <person name="Kim W."/>
        </authorList>
    </citation>
    <scope>NUCLEOTIDE SEQUENCE [LARGE SCALE GENOMIC DNA]</scope>
    <source>
        <strain evidence="4 5">CAU 1645</strain>
    </source>
</reference>
<dbReference type="Gene3D" id="1.10.10.10">
    <property type="entry name" value="Winged helix-like DNA-binding domain superfamily/Winged helix DNA-binding domain"/>
    <property type="match status" value="1"/>
</dbReference>
<comment type="caution">
    <text evidence="4">The sequence shown here is derived from an EMBL/GenBank/DDBJ whole genome shotgun (WGS) entry which is preliminary data.</text>
</comment>
<dbReference type="InterPro" id="IPR005561">
    <property type="entry name" value="ANTAR"/>
</dbReference>
<evidence type="ECO:0000256" key="2">
    <source>
        <dbReference type="ARBA" id="ARBA00023163"/>
    </source>
</evidence>
<dbReference type="InterPro" id="IPR036388">
    <property type="entry name" value="WH-like_DNA-bd_sf"/>
</dbReference>
<evidence type="ECO:0000313" key="4">
    <source>
        <dbReference type="EMBL" id="MCP9276810.1"/>
    </source>
</evidence>
<sequence>MSVIARRLRTVMGERRDQGAANRLCRACVEVSGVDAASISLMLNGTAIGTLGTSAVAARTYDEVLFVCGEGPCLDAVRNGSPTVVPDLADPTETRWPAYAAEMLHRDIQAVCAVPIALAGEYVGAVALFRSTAGTWAAEQIATAAIAAGLAEMPLLGLIERAAAVDDPEPEAEASNELDTVIRAEIGQATGVLMVRYGLDASSALVRLRARAYSTGCNVVDLALDVIEGRIRLNAD</sequence>
<dbReference type="Proteomes" id="UP001651690">
    <property type="component" value="Unassembled WGS sequence"/>
</dbReference>
<dbReference type="SUPFAM" id="SSF55781">
    <property type="entry name" value="GAF domain-like"/>
    <property type="match status" value="1"/>
</dbReference>
<evidence type="ECO:0000313" key="5">
    <source>
        <dbReference type="Proteomes" id="UP001651690"/>
    </source>
</evidence>
<keyword evidence="2" id="KW-0804">Transcription</keyword>
<dbReference type="InterPro" id="IPR003018">
    <property type="entry name" value="GAF"/>
</dbReference>
<evidence type="ECO:0000259" key="3">
    <source>
        <dbReference type="PROSITE" id="PS50921"/>
    </source>
</evidence>
<keyword evidence="5" id="KW-1185">Reference proteome</keyword>
<dbReference type="PROSITE" id="PS50921">
    <property type="entry name" value="ANTAR"/>
    <property type="match status" value="1"/>
</dbReference>
<accession>A0ABT1ME13</accession>
<proteinExistence type="predicted"/>
<organism evidence="4 5">
    <name type="scientific">Mycolicibacterium arenosum</name>
    <dbReference type="NCBI Taxonomy" id="2952157"/>
    <lineage>
        <taxon>Bacteria</taxon>
        <taxon>Bacillati</taxon>
        <taxon>Actinomycetota</taxon>
        <taxon>Actinomycetes</taxon>
        <taxon>Mycobacteriales</taxon>
        <taxon>Mycobacteriaceae</taxon>
        <taxon>Mycolicibacterium</taxon>
    </lineage>
</organism>
<dbReference type="SMART" id="SM01012">
    <property type="entry name" value="ANTAR"/>
    <property type="match status" value="1"/>
</dbReference>
<dbReference type="Pfam" id="PF13185">
    <property type="entry name" value="GAF_2"/>
    <property type="match status" value="1"/>
</dbReference>
<name>A0ABT1ME13_9MYCO</name>
<evidence type="ECO:0000256" key="1">
    <source>
        <dbReference type="ARBA" id="ARBA00023015"/>
    </source>
</evidence>
<dbReference type="Pfam" id="PF03861">
    <property type="entry name" value="ANTAR"/>
    <property type="match status" value="1"/>
</dbReference>
<gene>
    <name evidence="4" type="ORF">NM203_31975</name>
</gene>
<dbReference type="EMBL" id="JANDBD010000020">
    <property type="protein sequence ID" value="MCP9276810.1"/>
    <property type="molecule type" value="Genomic_DNA"/>
</dbReference>
<feature type="domain" description="ANTAR" evidence="3">
    <location>
        <begin position="166"/>
        <end position="227"/>
    </location>
</feature>